<evidence type="ECO:0000313" key="3">
    <source>
        <dbReference type="Proteomes" id="UP000219020"/>
    </source>
</evidence>
<dbReference type="AlphaFoldDB" id="A0A2A5T2T1"/>
<dbReference type="PANTHER" id="PTHR34631:SF3">
    <property type="entry name" value="ISSOD12 TRANSPOSASE TNPA_ISSOD12"/>
    <property type="match status" value="1"/>
</dbReference>
<gene>
    <name evidence="2" type="ORF">BTN49_1918</name>
</gene>
<evidence type="ECO:0000313" key="2">
    <source>
        <dbReference type="EMBL" id="PCS22462.1"/>
    </source>
</evidence>
<proteinExistence type="predicted"/>
<accession>A0A2A5T2T1</accession>
<dbReference type="Pfam" id="PF13737">
    <property type="entry name" value="DDE_Tnp_1_5"/>
    <property type="match status" value="1"/>
</dbReference>
<dbReference type="EMBL" id="NBYY01000019">
    <property type="protein sequence ID" value="PCS22462.1"/>
    <property type="molecule type" value="Genomic_DNA"/>
</dbReference>
<evidence type="ECO:0000259" key="1">
    <source>
        <dbReference type="Pfam" id="PF13737"/>
    </source>
</evidence>
<protein>
    <submittedName>
        <fullName evidence="2">Mobile element protein</fullName>
    </submittedName>
</protein>
<dbReference type="PANTHER" id="PTHR34631">
    <property type="match status" value="1"/>
</dbReference>
<feature type="domain" description="Transposase DDE" evidence="1">
    <location>
        <begin position="20"/>
        <end position="109"/>
    </location>
</feature>
<dbReference type="InterPro" id="IPR053172">
    <property type="entry name" value="Tn903_transposase"/>
</dbReference>
<dbReference type="InterPro" id="IPR025668">
    <property type="entry name" value="Tnp_DDE_dom"/>
</dbReference>
<keyword evidence="3" id="KW-1185">Reference proteome</keyword>
<organism evidence="2 3">
    <name type="scientific">Candidatus Enterovibrio escicola</name>
    <dbReference type="NCBI Taxonomy" id="1927127"/>
    <lineage>
        <taxon>Bacteria</taxon>
        <taxon>Pseudomonadati</taxon>
        <taxon>Pseudomonadota</taxon>
        <taxon>Gammaproteobacteria</taxon>
        <taxon>Vibrionales</taxon>
        <taxon>Vibrionaceae</taxon>
        <taxon>Enterovibrio</taxon>
    </lineage>
</organism>
<comment type="caution">
    <text evidence="2">The sequence shown here is derived from an EMBL/GenBank/DDBJ whole genome shotgun (WGS) entry which is preliminary data.</text>
</comment>
<sequence length="130" mass="14916">MGKARHKISNWQQYNQELVNRGSVTFWIDVTAIKAWYCLKHHCYRGPIFIFPDTEIEMALMVNGISKLPLRGLKILLNLVFILINIPIKSPTYTCISKRSKSVSPRTEEQRNNAHYSTLKQRGVLGGRAS</sequence>
<dbReference type="Proteomes" id="UP000219020">
    <property type="component" value="Unassembled WGS sequence"/>
</dbReference>
<name>A0A2A5T2T1_9GAMM</name>
<reference evidence="3" key="1">
    <citation type="submission" date="2017-04" db="EMBL/GenBank/DDBJ databases">
        <title>Genome evolution of the luminous symbionts of deep sea anglerfish.</title>
        <authorList>
            <person name="Hendry T.A."/>
        </authorList>
    </citation>
    <scope>NUCLEOTIDE SEQUENCE [LARGE SCALE GENOMIC DNA]</scope>
</reference>